<feature type="compositionally biased region" description="Basic and acidic residues" evidence="1">
    <location>
        <begin position="23"/>
        <end position="49"/>
    </location>
</feature>
<feature type="non-terminal residue" evidence="2">
    <location>
        <position position="59"/>
    </location>
</feature>
<proteinExistence type="predicted"/>
<feature type="region of interest" description="Disordered" evidence="1">
    <location>
        <begin position="1"/>
        <end position="59"/>
    </location>
</feature>
<dbReference type="Proteomes" id="UP001209540">
    <property type="component" value="Unassembled WGS sequence"/>
</dbReference>
<keyword evidence="3" id="KW-1185">Reference proteome</keyword>
<dbReference type="AlphaFoldDB" id="A0AAD5K723"/>
<organism evidence="2 3">
    <name type="scientific">Phascolomyces articulosus</name>
    <dbReference type="NCBI Taxonomy" id="60185"/>
    <lineage>
        <taxon>Eukaryota</taxon>
        <taxon>Fungi</taxon>
        <taxon>Fungi incertae sedis</taxon>
        <taxon>Mucoromycota</taxon>
        <taxon>Mucoromycotina</taxon>
        <taxon>Mucoromycetes</taxon>
        <taxon>Mucorales</taxon>
        <taxon>Lichtheimiaceae</taxon>
        <taxon>Phascolomyces</taxon>
    </lineage>
</organism>
<evidence type="ECO:0000313" key="2">
    <source>
        <dbReference type="EMBL" id="KAI9258203.1"/>
    </source>
</evidence>
<accession>A0AAD5K723</accession>
<dbReference type="EMBL" id="JAIXMP010000019">
    <property type="protein sequence ID" value="KAI9258203.1"/>
    <property type="molecule type" value="Genomic_DNA"/>
</dbReference>
<sequence>MSVHDKNCRGSAIILHGSLPPHQQEKSARAKKPCEKGVKPIKEGNENKRGTRGRKFSCM</sequence>
<evidence type="ECO:0000256" key="1">
    <source>
        <dbReference type="SAM" id="MobiDB-lite"/>
    </source>
</evidence>
<reference evidence="2" key="2">
    <citation type="submission" date="2023-02" db="EMBL/GenBank/DDBJ databases">
        <authorList>
            <consortium name="DOE Joint Genome Institute"/>
            <person name="Mondo S.J."/>
            <person name="Chang Y."/>
            <person name="Wang Y."/>
            <person name="Ahrendt S."/>
            <person name="Andreopoulos W."/>
            <person name="Barry K."/>
            <person name="Beard J."/>
            <person name="Benny G.L."/>
            <person name="Blankenship S."/>
            <person name="Bonito G."/>
            <person name="Cuomo C."/>
            <person name="Desiro A."/>
            <person name="Gervers K.A."/>
            <person name="Hundley H."/>
            <person name="Kuo A."/>
            <person name="LaButti K."/>
            <person name="Lang B.F."/>
            <person name="Lipzen A."/>
            <person name="O'Donnell K."/>
            <person name="Pangilinan J."/>
            <person name="Reynolds N."/>
            <person name="Sandor L."/>
            <person name="Smith M.W."/>
            <person name="Tsang A."/>
            <person name="Grigoriev I.V."/>
            <person name="Stajich J.E."/>
            <person name="Spatafora J.W."/>
        </authorList>
    </citation>
    <scope>NUCLEOTIDE SEQUENCE</scope>
    <source>
        <strain evidence="2">RSA 2281</strain>
    </source>
</reference>
<feature type="compositionally biased region" description="Basic residues" evidence="1">
    <location>
        <begin position="50"/>
        <end position="59"/>
    </location>
</feature>
<gene>
    <name evidence="2" type="ORF">BDA99DRAFT_515541</name>
</gene>
<name>A0AAD5K723_9FUNG</name>
<comment type="caution">
    <text evidence="2">The sequence shown here is derived from an EMBL/GenBank/DDBJ whole genome shotgun (WGS) entry which is preliminary data.</text>
</comment>
<evidence type="ECO:0000313" key="3">
    <source>
        <dbReference type="Proteomes" id="UP001209540"/>
    </source>
</evidence>
<protein>
    <submittedName>
        <fullName evidence="2">Uncharacterized protein</fullName>
    </submittedName>
</protein>
<reference evidence="2" key="1">
    <citation type="journal article" date="2022" name="IScience">
        <title>Evolution of zygomycete secretomes and the origins of terrestrial fungal ecologies.</title>
        <authorList>
            <person name="Chang Y."/>
            <person name="Wang Y."/>
            <person name="Mondo S."/>
            <person name="Ahrendt S."/>
            <person name="Andreopoulos W."/>
            <person name="Barry K."/>
            <person name="Beard J."/>
            <person name="Benny G.L."/>
            <person name="Blankenship S."/>
            <person name="Bonito G."/>
            <person name="Cuomo C."/>
            <person name="Desiro A."/>
            <person name="Gervers K.A."/>
            <person name="Hundley H."/>
            <person name="Kuo A."/>
            <person name="LaButti K."/>
            <person name="Lang B.F."/>
            <person name="Lipzen A."/>
            <person name="O'Donnell K."/>
            <person name="Pangilinan J."/>
            <person name="Reynolds N."/>
            <person name="Sandor L."/>
            <person name="Smith M.E."/>
            <person name="Tsang A."/>
            <person name="Grigoriev I.V."/>
            <person name="Stajich J.E."/>
            <person name="Spatafora J.W."/>
        </authorList>
    </citation>
    <scope>NUCLEOTIDE SEQUENCE</scope>
    <source>
        <strain evidence="2">RSA 2281</strain>
    </source>
</reference>